<dbReference type="RefSeq" id="WP_125436789.1">
    <property type="nucleotide sequence ID" value="NZ_RWIU01000002.1"/>
</dbReference>
<accession>A0A3R9P5D3</accession>
<keyword evidence="3" id="KW-1185">Reference proteome</keyword>
<reference evidence="2 3" key="1">
    <citation type="submission" date="2018-12" db="EMBL/GenBank/DDBJ databases">
        <authorList>
            <person name="Feng G."/>
            <person name="Zhu H."/>
        </authorList>
    </citation>
    <scope>NUCLEOTIDE SEQUENCE [LARGE SCALE GENOMIC DNA]</scope>
    <source>
        <strain evidence="2 3">LMG 26000</strain>
    </source>
</reference>
<gene>
    <name evidence="2" type="ORF">EI293_08980</name>
</gene>
<protein>
    <submittedName>
        <fullName evidence="2">Uncharacterized protein</fullName>
    </submittedName>
</protein>
<comment type="caution">
    <text evidence="2">The sequence shown here is derived from an EMBL/GenBank/DDBJ whole genome shotgun (WGS) entry which is preliminary data.</text>
</comment>
<feature type="compositionally biased region" description="Low complexity" evidence="1">
    <location>
        <begin position="64"/>
        <end position="76"/>
    </location>
</feature>
<sequence>MEKLQTLVWLLIGLGVFIWRMVQKARATTQQEQRERPRATGKVPPLPSGSFEELLKQMQAQNRPAAAPTATPVTPAGRPLPRETPVPARSLERTETAARSLEQSATARSLEAPRREARLASSLPRTNTQHGQEDYWSRQPRSGQGNDTRRTVKGMLQNPADVRAAFVLGEILQRRF</sequence>
<dbReference type="AlphaFoldDB" id="A0A3R9P5D3"/>
<proteinExistence type="predicted"/>
<name>A0A3R9P5D3_9BACT</name>
<feature type="region of interest" description="Disordered" evidence="1">
    <location>
        <begin position="28"/>
        <end position="151"/>
    </location>
</feature>
<dbReference type="OrthoDB" id="885126at2"/>
<dbReference type="Proteomes" id="UP000270291">
    <property type="component" value="Unassembled WGS sequence"/>
</dbReference>
<evidence type="ECO:0000313" key="2">
    <source>
        <dbReference type="EMBL" id="RSK44636.1"/>
    </source>
</evidence>
<dbReference type="EMBL" id="RWIU01000002">
    <property type="protein sequence ID" value="RSK44636.1"/>
    <property type="molecule type" value="Genomic_DNA"/>
</dbReference>
<evidence type="ECO:0000313" key="3">
    <source>
        <dbReference type="Proteomes" id="UP000270291"/>
    </source>
</evidence>
<organism evidence="2 3">
    <name type="scientific">Hymenobacter perfusus</name>
    <dbReference type="NCBI Taxonomy" id="1236770"/>
    <lineage>
        <taxon>Bacteria</taxon>
        <taxon>Pseudomonadati</taxon>
        <taxon>Bacteroidota</taxon>
        <taxon>Cytophagia</taxon>
        <taxon>Cytophagales</taxon>
        <taxon>Hymenobacteraceae</taxon>
        <taxon>Hymenobacter</taxon>
    </lineage>
</organism>
<evidence type="ECO:0000256" key="1">
    <source>
        <dbReference type="SAM" id="MobiDB-lite"/>
    </source>
</evidence>